<keyword evidence="1" id="KW-0472">Membrane</keyword>
<gene>
    <name evidence="2" type="ORF">DC363_08535</name>
</gene>
<evidence type="ECO:0000256" key="1">
    <source>
        <dbReference type="SAM" id="Phobius"/>
    </source>
</evidence>
<dbReference type="AlphaFoldDB" id="A0A2T7FWP2"/>
<protein>
    <submittedName>
        <fullName evidence="2">Pilus assembly protein</fullName>
    </submittedName>
</protein>
<sequence length="186" mass="20988">MAFAHHMIGRWLRRFRRSEDGGPTLEFVIVFMPFMMLAVSAFELGLLMTRHVMLERGLDMAVREVRLNTGLPVNEHQFKVMVCNSAGILPNCMNQLRLEMIAVDLRVAGSVGPATVRREASCVDYNDPFLPARTFNNGIPNQMMVVRACARLAPMLPETALGYFLSRMDNGFYRLVSSTAFVMEPI</sequence>
<dbReference type="OrthoDB" id="7907064at2"/>
<evidence type="ECO:0000313" key="2">
    <source>
        <dbReference type="EMBL" id="PVA06574.1"/>
    </source>
</evidence>
<keyword evidence="3" id="KW-1185">Reference proteome</keyword>
<keyword evidence="1" id="KW-0812">Transmembrane</keyword>
<keyword evidence="1" id="KW-1133">Transmembrane helix</keyword>
<accession>A0A2T7FWP2</accession>
<feature type="transmembrane region" description="Helical" evidence="1">
    <location>
        <begin position="27"/>
        <end position="47"/>
    </location>
</feature>
<proteinExistence type="predicted"/>
<dbReference type="EMBL" id="QCYG01000005">
    <property type="protein sequence ID" value="PVA06574.1"/>
    <property type="molecule type" value="Genomic_DNA"/>
</dbReference>
<comment type="caution">
    <text evidence="2">The sequence shown here is derived from an EMBL/GenBank/DDBJ whole genome shotgun (WGS) entry which is preliminary data.</text>
</comment>
<evidence type="ECO:0000313" key="3">
    <source>
        <dbReference type="Proteomes" id="UP000244817"/>
    </source>
</evidence>
<dbReference type="Proteomes" id="UP000244817">
    <property type="component" value="Unassembled WGS sequence"/>
</dbReference>
<reference evidence="2 3" key="1">
    <citation type="submission" date="2018-04" db="EMBL/GenBank/DDBJ databases">
        <title>Pelagivirga bohaiensis gen. nov., sp. nov., a bacterium isolated from the Bohai Sea.</title>
        <authorList>
            <person name="Ji X."/>
        </authorList>
    </citation>
    <scope>NUCLEOTIDE SEQUENCE [LARGE SCALE GENOMIC DNA]</scope>
    <source>
        <strain evidence="2 3">BH-SD16</strain>
    </source>
</reference>
<organism evidence="2 3">
    <name type="scientific">Thalassorhabdomicrobium marinisediminis</name>
    <dbReference type="NCBI Taxonomy" id="2170577"/>
    <lineage>
        <taxon>Bacteria</taxon>
        <taxon>Pseudomonadati</taxon>
        <taxon>Pseudomonadota</taxon>
        <taxon>Alphaproteobacteria</taxon>
        <taxon>Rhodobacterales</taxon>
        <taxon>Paracoccaceae</taxon>
        <taxon>Thalassorhabdomicrobium</taxon>
    </lineage>
</organism>
<name>A0A2T7FWP2_9RHOB</name>
<dbReference type="RefSeq" id="WP_108640735.1">
    <property type="nucleotide sequence ID" value="NZ_QCYG01000005.1"/>
</dbReference>